<dbReference type="KEGG" id="mee:DA075_07935"/>
<dbReference type="Pfam" id="PF10592">
    <property type="entry name" value="AIPR"/>
    <property type="match status" value="1"/>
</dbReference>
<sequence>MCRRCSERKGQAPSYAHNHRPACTFHRILMFRDTVRQQRRGGGDPCQSEANYVGFQVWIAGLIVARINFIIDRINFFRDQKSIPSDGNLKERNRHMAVIQHRQICDNIKSIYIPNIDVSDIKSVGEDLEINKLSRGVAAYAIAYLTGADPVTAGSSITDGFGDNGVDAIYYDKNEQILYVVQSKWNTKHAGSVELGDILKFIKGCKDLLSSRFIEFNDKVKKRSKEIDIAINQASKVVAVVVYSGSANFSEESRSAIDSFIDEVDETRELLSSQVINQSQLYSMLQQGAAGASISSPITLFEWGEVREPVKAFYGQIAASDLADLHGKFGHRLFSRNIRMFLGDSTQVNNGIQETVATNPELFWFYNNGITALASTVKRRLAGGGSRTAGTFDCDGLTIVNGAQTIGSLAAANQKMAGQLQNARVPFRVVSTEGAPEGFVPAVTRTNNTQNRIDARNFVALDQNQERLRSEFAIDKVDYEFRQGEIENSGPSRLGLVEATLALACTRHEVDLAVQAKREIGKLWEDIGRPPYKTLFNSRTTSEEIWSKVLAFRRIDKQITTQEIARSGKSANIITHGNRFIAHGAYKRLQEISGKPSLENLRDDEVEKTVKQVIEFLISCIEAKFPDNYVASLFKNVTKCRALSRDIEAQFAM</sequence>
<dbReference type="Proteomes" id="UP000244755">
    <property type="component" value="Chromosome 1"/>
</dbReference>
<gene>
    <name evidence="2" type="ORF">DA075_07935</name>
</gene>
<dbReference type="EMBL" id="CP028843">
    <property type="protein sequence ID" value="AWB24763.1"/>
    <property type="molecule type" value="Genomic_DNA"/>
</dbReference>
<keyword evidence="3" id="KW-1185">Reference proteome</keyword>
<feature type="domain" description="Abortive phage infection protein C-terminal" evidence="1">
    <location>
        <begin position="334"/>
        <end position="613"/>
    </location>
</feature>
<evidence type="ECO:0000259" key="1">
    <source>
        <dbReference type="Pfam" id="PF10592"/>
    </source>
</evidence>
<accession>A0A2R4WT92</accession>
<dbReference type="OrthoDB" id="9806213at2"/>
<evidence type="ECO:0000313" key="2">
    <source>
        <dbReference type="EMBL" id="AWB24763.1"/>
    </source>
</evidence>
<dbReference type="InterPro" id="IPR018891">
    <property type="entry name" value="AIPR_C"/>
</dbReference>
<organism evidence="2 3">
    <name type="scientific">Methylobacterium currus</name>
    <dbReference type="NCBI Taxonomy" id="2051553"/>
    <lineage>
        <taxon>Bacteria</taxon>
        <taxon>Pseudomonadati</taxon>
        <taxon>Pseudomonadota</taxon>
        <taxon>Alphaproteobacteria</taxon>
        <taxon>Hyphomicrobiales</taxon>
        <taxon>Methylobacteriaceae</taxon>
        <taxon>Methylobacterium</taxon>
    </lineage>
</organism>
<name>A0A2R4WT92_9HYPH</name>
<proteinExistence type="predicted"/>
<protein>
    <recommendedName>
        <fullName evidence="1">Abortive phage infection protein C-terminal domain-containing protein</fullName>
    </recommendedName>
</protein>
<reference evidence="2 3" key="1">
    <citation type="submission" date="2018-04" db="EMBL/GenBank/DDBJ databases">
        <title>Methylobacterium sp. PR1016A genome.</title>
        <authorList>
            <person name="Park W."/>
        </authorList>
    </citation>
    <scope>NUCLEOTIDE SEQUENCE [LARGE SCALE GENOMIC DNA]</scope>
    <source>
        <strain evidence="2 3">PR1016A</strain>
    </source>
</reference>
<evidence type="ECO:0000313" key="3">
    <source>
        <dbReference type="Proteomes" id="UP000244755"/>
    </source>
</evidence>
<dbReference type="AlphaFoldDB" id="A0A2R4WT92"/>